<proteinExistence type="predicted"/>
<gene>
    <name evidence="2" type="ORF">AVEN_266168_1</name>
</gene>
<evidence type="ECO:0000313" key="2">
    <source>
        <dbReference type="EMBL" id="GBO25830.1"/>
    </source>
</evidence>
<reference evidence="2 3" key="1">
    <citation type="journal article" date="2019" name="Sci. Rep.">
        <title>Orb-weaving spider Araneus ventricosus genome elucidates the spidroin gene catalogue.</title>
        <authorList>
            <person name="Kono N."/>
            <person name="Nakamura H."/>
            <person name="Ohtoshi R."/>
            <person name="Moran D.A.P."/>
            <person name="Shinohara A."/>
            <person name="Yoshida Y."/>
            <person name="Fujiwara M."/>
            <person name="Mori M."/>
            <person name="Tomita M."/>
            <person name="Arakawa K."/>
        </authorList>
    </citation>
    <scope>NUCLEOTIDE SEQUENCE [LARGE SCALE GENOMIC DNA]</scope>
</reference>
<evidence type="ECO:0000256" key="1">
    <source>
        <dbReference type="SAM" id="MobiDB-lite"/>
    </source>
</evidence>
<name>A0A4Y2VPX6_ARAVE</name>
<feature type="region of interest" description="Disordered" evidence="1">
    <location>
        <begin position="1"/>
        <end position="43"/>
    </location>
</feature>
<keyword evidence="3" id="KW-1185">Reference proteome</keyword>
<dbReference type="AlphaFoldDB" id="A0A4Y2VPX6"/>
<comment type="caution">
    <text evidence="2">The sequence shown here is derived from an EMBL/GenBank/DDBJ whole genome shotgun (WGS) entry which is preliminary data.</text>
</comment>
<protein>
    <submittedName>
        <fullName evidence="2">Uncharacterized protein</fullName>
    </submittedName>
</protein>
<sequence length="111" mass="11969">MASPSPSSCAIKPQPTNQPSPSSCAIKPQPTNPLQALAPLNPNQPSPSFCTTLAEGRLIHAIFSVRQIPDSDLRWNWVSAWSHPDPQPGPYHSATAALNVILLYRLYTGLA</sequence>
<dbReference type="Proteomes" id="UP000499080">
    <property type="component" value="Unassembled WGS sequence"/>
</dbReference>
<accession>A0A4Y2VPX6</accession>
<feature type="compositionally biased region" description="Polar residues" evidence="1">
    <location>
        <begin position="1"/>
        <end position="23"/>
    </location>
</feature>
<dbReference type="EMBL" id="BGPR01048818">
    <property type="protein sequence ID" value="GBO25830.1"/>
    <property type="molecule type" value="Genomic_DNA"/>
</dbReference>
<organism evidence="2 3">
    <name type="scientific">Araneus ventricosus</name>
    <name type="common">Orbweaver spider</name>
    <name type="synonym">Epeira ventricosa</name>
    <dbReference type="NCBI Taxonomy" id="182803"/>
    <lineage>
        <taxon>Eukaryota</taxon>
        <taxon>Metazoa</taxon>
        <taxon>Ecdysozoa</taxon>
        <taxon>Arthropoda</taxon>
        <taxon>Chelicerata</taxon>
        <taxon>Arachnida</taxon>
        <taxon>Araneae</taxon>
        <taxon>Araneomorphae</taxon>
        <taxon>Entelegynae</taxon>
        <taxon>Araneoidea</taxon>
        <taxon>Araneidae</taxon>
        <taxon>Araneus</taxon>
    </lineage>
</organism>
<evidence type="ECO:0000313" key="3">
    <source>
        <dbReference type="Proteomes" id="UP000499080"/>
    </source>
</evidence>